<evidence type="ECO:0000256" key="5">
    <source>
        <dbReference type="SAM" id="MobiDB-lite"/>
    </source>
</evidence>
<protein>
    <submittedName>
        <fullName evidence="8">Putative drug/proton antiporter YHK8</fullName>
    </submittedName>
</protein>
<dbReference type="GO" id="GO:0140115">
    <property type="term" value="P:export across plasma membrane"/>
    <property type="evidence" value="ECO:0007669"/>
    <property type="project" value="UniProtKB-ARBA"/>
</dbReference>
<dbReference type="Proteomes" id="UP000054886">
    <property type="component" value="Unassembled WGS sequence"/>
</dbReference>
<dbReference type="InterPro" id="IPR020846">
    <property type="entry name" value="MFS_dom"/>
</dbReference>
<dbReference type="SUPFAM" id="SSF103473">
    <property type="entry name" value="MFS general substrate transporter"/>
    <property type="match status" value="1"/>
</dbReference>
<keyword evidence="4 6" id="KW-0472">Membrane</keyword>
<feature type="transmembrane region" description="Helical" evidence="6">
    <location>
        <begin position="57"/>
        <end position="80"/>
    </location>
</feature>
<dbReference type="GO" id="GO:0022857">
    <property type="term" value="F:transmembrane transporter activity"/>
    <property type="evidence" value="ECO:0007669"/>
    <property type="project" value="InterPro"/>
</dbReference>
<dbReference type="Gene3D" id="1.20.1250.20">
    <property type="entry name" value="MFS general substrate transporter like domains"/>
    <property type="match status" value="1"/>
</dbReference>
<keyword evidence="3 6" id="KW-1133">Transmembrane helix</keyword>
<dbReference type="VEuPathDB" id="FungiDB:B1J91_J00363g"/>
<feature type="transmembrane region" description="Helical" evidence="6">
    <location>
        <begin position="372"/>
        <end position="394"/>
    </location>
</feature>
<dbReference type="InterPro" id="IPR011701">
    <property type="entry name" value="MFS"/>
</dbReference>
<evidence type="ECO:0000256" key="6">
    <source>
        <dbReference type="SAM" id="Phobius"/>
    </source>
</evidence>
<dbReference type="InterPro" id="IPR005829">
    <property type="entry name" value="Sugar_transporter_CS"/>
</dbReference>
<name>A0A0W0CML4_CANGB</name>
<dbReference type="GO" id="GO:0042908">
    <property type="term" value="P:xenobiotic transport"/>
    <property type="evidence" value="ECO:0007669"/>
    <property type="project" value="UniProtKB-ARBA"/>
</dbReference>
<feature type="transmembrane region" description="Helical" evidence="6">
    <location>
        <begin position="428"/>
        <end position="450"/>
    </location>
</feature>
<gene>
    <name evidence="8" type="ORF">AO440_002807</name>
</gene>
<evidence type="ECO:0000256" key="1">
    <source>
        <dbReference type="ARBA" id="ARBA00004141"/>
    </source>
</evidence>
<feature type="region of interest" description="Disordered" evidence="5">
    <location>
        <begin position="1"/>
        <end position="43"/>
    </location>
</feature>
<feature type="transmembrane region" description="Helical" evidence="6">
    <location>
        <begin position="184"/>
        <end position="206"/>
    </location>
</feature>
<feature type="compositionally biased region" description="Polar residues" evidence="5">
    <location>
        <begin position="12"/>
        <end position="29"/>
    </location>
</feature>
<sequence length="498" mass="55511">MSESISMKDSDSCNQIDAESKSALSANEQTEFEVSFSEDGDPDPEDIARHLPLVRKYYISSLITLTSTVITIISSCWSLASPNIMKHFHISHEVSTLGITLYIFGLGFGPLFLSPISELYGRRITFVSSLFLSIIWQCLTTWSKTIEGVLFGRFLSGFFGSVFLSVAGGAISDIFSKKQIGIPMAIYTTAAFLGPSLGPIISGALYHANYKWTFVTLLIASGVCLTLIVISVPETYAPVLLIKKAQRLREETGDDRYYAPLEITRKETSIFKSVVLSARRPFGLLLRDPMMGVLCFYTGLVLAIVYLYFVAFPYVFETLYHFTVMEVGCSYIGLMVGMLLASPTSYIFQKRYDAKVERNGGVRTPEMRFEPLYYGAFCTPIGLMIFAWTCYSHVHWIGPQIGSAIFGVGVYFVFVGVFGYTVDAYRKYAASGMACNSFVRSVMSGVFPLFGLQMYKGMGVNWAGFLIAMVTVLMIPVPFLFDRYGPYLRSKSPYAWDD</sequence>
<evidence type="ECO:0000313" key="8">
    <source>
        <dbReference type="EMBL" id="KTA97622.1"/>
    </source>
</evidence>
<dbReference type="VEuPathDB" id="FungiDB:GW608_J00297"/>
<dbReference type="VEuPathDB" id="FungiDB:CAGL0J00363g"/>
<dbReference type="VEuPathDB" id="FungiDB:GVI51_J00253"/>
<evidence type="ECO:0000256" key="3">
    <source>
        <dbReference type="ARBA" id="ARBA00022989"/>
    </source>
</evidence>
<dbReference type="PANTHER" id="PTHR23502">
    <property type="entry name" value="MAJOR FACILITATOR SUPERFAMILY"/>
    <property type="match status" value="1"/>
</dbReference>
<dbReference type="InterPro" id="IPR036259">
    <property type="entry name" value="MFS_trans_sf"/>
</dbReference>
<dbReference type="OrthoDB" id="9986881at2759"/>
<comment type="subcellular location">
    <subcellularLocation>
        <location evidence="1">Membrane</location>
        <topology evidence="1">Multi-pass membrane protein</topology>
    </subcellularLocation>
</comment>
<feature type="compositionally biased region" description="Basic and acidic residues" evidence="5">
    <location>
        <begin position="1"/>
        <end position="11"/>
    </location>
</feature>
<feature type="transmembrane region" description="Helical" evidence="6">
    <location>
        <begin position="154"/>
        <end position="172"/>
    </location>
</feature>
<dbReference type="GO" id="GO:0005886">
    <property type="term" value="C:plasma membrane"/>
    <property type="evidence" value="ECO:0007669"/>
    <property type="project" value="TreeGrafter"/>
</dbReference>
<dbReference type="VEuPathDB" id="FungiDB:GWK60_J00253"/>
<dbReference type="CDD" id="cd17323">
    <property type="entry name" value="MFS_Tpo1_MDR_like"/>
    <property type="match status" value="1"/>
</dbReference>
<evidence type="ECO:0000259" key="7">
    <source>
        <dbReference type="PROSITE" id="PS50850"/>
    </source>
</evidence>
<feature type="domain" description="Major facilitator superfamily (MFS) profile" evidence="7">
    <location>
        <begin position="53"/>
        <end position="486"/>
    </location>
</feature>
<feature type="transmembrane region" description="Helical" evidence="6">
    <location>
        <begin position="92"/>
        <end position="112"/>
    </location>
</feature>
<feature type="transmembrane region" description="Helical" evidence="6">
    <location>
        <begin position="400"/>
        <end position="421"/>
    </location>
</feature>
<feature type="transmembrane region" description="Helical" evidence="6">
    <location>
        <begin position="294"/>
        <end position="316"/>
    </location>
</feature>
<dbReference type="EMBL" id="LLZZ01000158">
    <property type="protein sequence ID" value="KTA97622.1"/>
    <property type="molecule type" value="Genomic_DNA"/>
</dbReference>
<reference evidence="8 9" key="1">
    <citation type="submission" date="2015-10" db="EMBL/GenBank/DDBJ databases">
        <title>Draft genomes sequences of Candida glabrata isolates 1A, 1B, 2A, 2B, 3A and 3B.</title>
        <authorList>
            <person name="Haavelsrud O.E."/>
            <person name="Gaustad P."/>
        </authorList>
    </citation>
    <scope>NUCLEOTIDE SEQUENCE [LARGE SCALE GENOMIC DNA]</scope>
    <source>
        <strain evidence="8">910700640</strain>
    </source>
</reference>
<feature type="transmembrane region" description="Helical" evidence="6">
    <location>
        <begin position="322"/>
        <end position="341"/>
    </location>
</feature>
<dbReference type="PROSITE" id="PS50850">
    <property type="entry name" value="MFS"/>
    <property type="match status" value="1"/>
</dbReference>
<evidence type="ECO:0000313" key="9">
    <source>
        <dbReference type="Proteomes" id="UP000054886"/>
    </source>
</evidence>
<feature type="transmembrane region" description="Helical" evidence="6">
    <location>
        <begin position="462"/>
        <end position="481"/>
    </location>
</feature>
<dbReference type="Pfam" id="PF07690">
    <property type="entry name" value="MFS_1"/>
    <property type="match status" value="1"/>
</dbReference>
<keyword evidence="2 6" id="KW-0812">Transmembrane</keyword>
<accession>A0A0W0CML4</accession>
<dbReference type="PANTHER" id="PTHR23502:SF7">
    <property type="entry name" value="DRUG_PROTON ANTIPORTER YHK8-RELATED"/>
    <property type="match status" value="1"/>
</dbReference>
<evidence type="ECO:0000256" key="4">
    <source>
        <dbReference type="ARBA" id="ARBA00023136"/>
    </source>
</evidence>
<comment type="caution">
    <text evidence="8">The sequence shown here is derived from an EMBL/GenBank/DDBJ whole genome shotgun (WGS) entry which is preliminary data.</text>
</comment>
<dbReference type="FunFam" id="1.20.1250.20:FF:000082">
    <property type="entry name" value="MFS multidrug transporter, putative"/>
    <property type="match status" value="1"/>
</dbReference>
<evidence type="ECO:0000256" key="2">
    <source>
        <dbReference type="ARBA" id="ARBA00022692"/>
    </source>
</evidence>
<feature type="transmembrane region" description="Helical" evidence="6">
    <location>
        <begin position="212"/>
        <end position="237"/>
    </location>
</feature>
<organism evidence="8 9">
    <name type="scientific">Candida glabrata</name>
    <name type="common">Yeast</name>
    <name type="synonym">Torulopsis glabrata</name>
    <dbReference type="NCBI Taxonomy" id="5478"/>
    <lineage>
        <taxon>Eukaryota</taxon>
        <taxon>Fungi</taxon>
        <taxon>Dikarya</taxon>
        <taxon>Ascomycota</taxon>
        <taxon>Saccharomycotina</taxon>
        <taxon>Saccharomycetes</taxon>
        <taxon>Saccharomycetales</taxon>
        <taxon>Saccharomycetaceae</taxon>
        <taxon>Nakaseomyces</taxon>
    </lineage>
</organism>
<proteinExistence type="predicted"/>
<dbReference type="AlphaFoldDB" id="A0A0W0CML4"/>
<dbReference type="PROSITE" id="PS00216">
    <property type="entry name" value="SUGAR_TRANSPORT_1"/>
    <property type="match status" value="1"/>
</dbReference>